<evidence type="ECO:0000313" key="2">
    <source>
        <dbReference type="Proteomes" id="UP001207582"/>
    </source>
</evidence>
<evidence type="ECO:0000313" key="1">
    <source>
        <dbReference type="EMBL" id="MCW3782581.1"/>
    </source>
</evidence>
<dbReference type="EMBL" id="JAPDOG010000011">
    <property type="protein sequence ID" value="MCW3782581.1"/>
    <property type="molecule type" value="Genomic_DNA"/>
</dbReference>
<dbReference type="CDD" id="cd22992">
    <property type="entry name" value="MOC1"/>
    <property type="match status" value="1"/>
</dbReference>
<dbReference type="Proteomes" id="UP001207582">
    <property type="component" value="Unassembled WGS sequence"/>
</dbReference>
<gene>
    <name evidence="1" type="ORF">OM960_13395</name>
</gene>
<dbReference type="RefSeq" id="WP_264772315.1">
    <property type="nucleotide sequence ID" value="NZ_JAPDOG010000011.1"/>
</dbReference>
<name>A0ABT3J4I6_9RHOB</name>
<keyword evidence="2" id="KW-1185">Reference proteome</keyword>
<reference evidence="1 2" key="1">
    <citation type="submission" date="2022-10" db="EMBL/GenBank/DDBJ databases">
        <title>Defluviimonas sp. CAU 1641 isolated from mud.</title>
        <authorList>
            <person name="Kim W."/>
        </authorList>
    </citation>
    <scope>NUCLEOTIDE SEQUENCE [LARGE SCALE GENOMIC DNA]</scope>
    <source>
        <strain evidence="1 2">CAU 1641</strain>
    </source>
</reference>
<dbReference type="InterPro" id="IPR045290">
    <property type="entry name" value="MOC1-like"/>
</dbReference>
<protein>
    <submittedName>
        <fullName evidence="1">Uncharacterized protein</fullName>
    </submittedName>
</protein>
<accession>A0ABT3J4I6</accession>
<comment type="caution">
    <text evidence="1">The sequence shown here is derived from an EMBL/GenBank/DDBJ whole genome shotgun (WGS) entry which is preliminary data.</text>
</comment>
<dbReference type="Gene3D" id="3.30.420.10">
    <property type="entry name" value="Ribonuclease H-like superfamily/Ribonuclease H"/>
    <property type="match status" value="1"/>
</dbReference>
<dbReference type="PANTHER" id="PTHR36015:SF6">
    <property type="entry name" value="HOLLIDAY JUNCTION RESOLVASE MOC1, CHLOROPLASTIC-RELATED"/>
    <property type="match status" value="1"/>
</dbReference>
<sequence length="172" mass="18542">MIIVAFDPGRVASYARYDTTSPFTIRIGEIELIGSGRLLRPCGMHISDIIADADQVVVEEVGARPGQGVSAMFTFGLCLGSILNAVTAARKPLVLVTPPEWKKASRLAGGSDEEAKDAARAYARELWPEHDKILKIKKNHGMADAALMARWYFLKGPGRDIPLEGGAPVRAA</sequence>
<dbReference type="InterPro" id="IPR012337">
    <property type="entry name" value="RNaseH-like_sf"/>
</dbReference>
<proteinExistence type="predicted"/>
<dbReference type="InterPro" id="IPR036397">
    <property type="entry name" value="RNaseH_sf"/>
</dbReference>
<dbReference type="PANTHER" id="PTHR36015">
    <property type="entry name" value="HOLLIDAY JUNCTION RESOLVASE MOC1, CHLOROPLASTIC-RELATED"/>
    <property type="match status" value="1"/>
</dbReference>
<organism evidence="1 2">
    <name type="scientific">Defluviimonas salinarum</name>
    <dbReference type="NCBI Taxonomy" id="2992147"/>
    <lineage>
        <taxon>Bacteria</taxon>
        <taxon>Pseudomonadati</taxon>
        <taxon>Pseudomonadota</taxon>
        <taxon>Alphaproteobacteria</taxon>
        <taxon>Rhodobacterales</taxon>
        <taxon>Paracoccaceae</taxon>
        <taxon>Albidovulum</taxon>
    </lineage>
</organism>
<dbReference type="SUPFAM" id="SSF53098">
    <property type="entry name" value="Ribonuclease H-like"/>
    <property type="match status" value="1"/>
</dbReference>